<gene>
    <name evidence="1" type="ordered locus">Tsac_0511</name>
</gene>
<sequence>MSNILTIKKEIAESHGESLLINVNPNKKIFNKAISTEKLINIKKENSFCCHCLIVL</sequence>
<keyword evidence="2" id="KW-1185">Reference proteome</keyword>
<dbReference type="EMBL" id="CP003184">
    <property type="protein sequence ID" value="AFK85537.1"/>
    <property type="molecule type" value="Genomic_DNA"/>
</dbReference>
<dbReference type="AlphaFoldDB" id="I3VSP2"/>
<dbReference type="eggNOG" id="COG3284">
    <property type="taxonomic scope" value="Bacteria"/>
</dbReference>
<organism evidence="1 2">
    <name type="scientific">Thermoanaerobacterium saccharolyticum (strain DSM 8691 / JW/SL-YS485)</name>
    <dbReference type="NCBI Taxonomy" id="1094508"/>
    <lineage>
        <taxon>Bacteria</taxon>
        <taxon>Bacillati</taxon>
        <taxon>Bacillota</taxon>
        <taxon>Clostridia</taxon>
        <taxon>Thermoanaerobacterales</taxon>
        <taxon>Thermoanaerobacteraceae</taxon>
        <taxon>Thermoanaerobacterium</taxon>
    </lineage>
</organism>
<proteinExistence type="predicted"/>
<dbReference type="Proteomes" id="UP000006178">
    <property type="component" value="Chromosome"/>
</dbReference>
<dbReference type="KEGG" id="tsh:Tsac_0511"/>
<evidence type="ECO:0000313" key="1">
    <source>
        <dbReference type="EMBL" id="AFK85537.1"/>
    </source>
</evidence>
<dbReference type="STRING" id="1094508.Tsac_0511"/>
<evidence type="ECO:0000313" key="2">
    <source>
        <dbReference type="Proteomes" id="UP000006178"/>
    </source>
</evidence>
<name>I3VSP2_THESW</name>
<accession>I3VSP2</accession>
<dbReference type="BioCyc" id="TSAC1094508:GLMA-508-MONOMER"/>
<protein>
    <submittedName>
        <fullName evidence="1">Uncharacterized protein</fullName>
    </submittedName>
</protein>
<reference evidence="1 2" key="1">
    <citation type="journal article" date="2014" name="Appl. Environ. Microbiol.">
        <title>Profile of Secreted Hydrolases, Associated Proteins, and SlpA in Thermoanaerobacterium saccharolyticum during the Degradation of Hemicellulose.</title>
        <authorList>
            <person name="Currie D.H."/>
            <person name="Guss A.M."/>
            <person name="Herring C.D."/>
            <person name="Giannone R.J."/>
            <person name="Johnson C.M."/>
            <person name="Lankford P.K."/>
            <person name="Brown S.D."/>
            <person name="Hettich R.L."/>
            <person name="Lynd L.R."/>
        </authorList>
    </citation>
    <scope>NUCLEOTIDE SEQUENCE [LARGE SCALE GENOMIC DNA]</scope>
    <source>
        <strain evidence="2">DSM 8691 / JW/SL-YS485</strain>
    </source>
</reference>